<dbReference type="EMBL" id="JBHRUV010000017">
    <property type="protein sequence ID" value="MFC3265346.1"/>
    <property type="molecule type" value="Genomic_DNA"/>
</dbReference>
<dbReference type="RefSeq" id="WP_376831927.1">
    <property type="nucleotide sequence ID" value="NZ_JBHLWR010000006.1"/>
</dbReference>
<sequence length="78" mass="8707">MQTFFVQIKCKLGQTYNVASALADREIASEIYSIAGDFDIIAKFHVDRDVDIGHFVAEQVQPIPGIADTRTLITFKAF</sequence>
<reference evidence="3" key="1">
    <citation type="journal article" date="2019" name="Int. J. Syst. Evol. Microbiol.">
        <title>The Global Catalogue of Microorganisms (GCM) 10K type strain sequencing project: providing services to taxonomists for standard genome sequencing and annotation.</title>
        <authorList>
            <consortium name="The Broad Institute Genomics Platform"/>
            <consortium name="The Broad Institute Genome Sequencing Center for Infectious Disease"/>
            <person name="Wu L."/>
            <person name="Ma J."/>
        </authorList>
    </citation>
    <scope>NUCLEOTIDE SEQUENCE [LARGE SCALE GENOMIC DNA]</scope>
    <source>
        <strain evidence="3">CCM 7941</strain>
    </source>
</reference>
<protein>
    <submittedName>
        <fullName evidence="2">Lrp/AsnC ligand binding domain-containing protein</fullName>
    </submittedName>
</protein>
<comment type="caution">
    <text evidence="2">The sequence shown here is derived from an EMBL/GenBank/DDBJ whole genome shotgun (WGS) entry which is preliminary data.</text>
</comment>
<name>A0ABV7LBY3_9HYPH</name>
<feature type="domain" description="Transcription regulator AsnC/Lrp ligand binding" evidence="1">
    <location>
        <begin position="6"/>
        <end position="76"/>
    </location>
</feature>
<evidence type="ECO:0000313" key="3">
    <source>
        <dbReference type="Proteomes" id="UP001595536"/>
    </source>
</evidence>
<evidence type="ECO:0000259" key="1">
    <source>
        <dbReference type="Pfam" id="PF01037"/>
    </source>
</evidence>
<dbReference type="SUPFAM" id="SSF54909">
    <property type="entry name" value="Dimeric alpha+beta barrel"/>
    <property type="match status" value="1"/>
</dbReference>
<organism evidence="2 3">
    <name type="scientific">Camelimonas abortus</name>
    <dbReference type="NCBI Taxonomy" id="1017184"/>
    <lineage>
        <taxon>Bacteria</taxon>
        <taxon>Pseudomonadati</taxon>
        <taxon>Pseudomonadota</taxon>
        <taxon>Alphaproteobacteria</taxon>
        <taxon>Hyphomicrobiales</taxon>
        <taxon>Chelatococcaceae</taxon>
        <taxon>Camelimonas</taxon>
    </lineage>
</organism>
<dbReference type="Proteomes" id="UP001595536">
    <property type="component" value="Unassembled WGS sequence"/>
</dbReference>
<proteinExistence type="predicted"/>
<evidence type="ECO:0000313" key="2">
    <source>
        <dbReference type="EMBL" id="MFC3265346.1"/>
    </source>
</evidence>
<keyword evidence="3" id="KW-1185">Reference proteome</keyword>
<dbReference type="InterPro" id="IPR011008">
    <property type="entry name" value="Dimeric_a/b-barrel"/>
</dbReference>
<dbReference type="Gene3D" id="3.30.70.920">
    <property type="match status" value="1"/>
</dbReference>
<accession>A0ABV7LBY3</accession>
<dbReference type="Pfam" id="PF01037">
    <property type="entry name" value="AsnC_trans_reg"/>
    <property type="match status" value="1"/>
</dbReference>
<dbReference type="InterPro" id="IPR019887">
    <property type="entry name" value="Tscrpt_reg_AsnC/Lrp_C"/>
</dbReference>
<gene>
    <name evidence="2" type="ORF">ACFOEX_03080</name>
</gene>